<dbReference type="EMBL" id="JAJAQC010000015">
    <property type="protein sequence ID" value="MDA0564849.1"/>
    <property type="molecule type" value="Genomic_DNA"/>
</dbReference>
<proteinExistence type="predicted"/>
<organism evidence="1 2">
    <name type="scientific">Streptomonospora mangrovi</name>
    <dbReference type="NCBI Taxonomy" id="2883123"/>
    <lineage>
        <taxon>Bacteria</taxon>
        <taxon>Bacillati</taxon>
        <taxon>Actinomycetota</taxon>
        <taxon>Actinomycetes</taxon>
        <taxon>Streptosporangiales</taxon>
        <taxon>Nocardiopsidaceae</taxon>
        <taxon>Streptomonospora</taxon>
    </lineage>
</organism>
<gene>
    <name evidence="1" type="ORF">LG943_11015</name>
</gene>
<dbReference type="RefSeq" id="WP_270072121.1">
    <property type="nucleotide sequence ID" value="NZ_JAJAQC010000015.1"/>
</dbReference>
<dbReference type="AlphaFoldDB" id="A0A9X3NN62"/>
<evidence type="ECO:0000313" key="1">
    <source>
        <dbReference type="EMBL" id="MDA0564849.1"/>
    </source>
</evidence>
<sequence>MSTLRTVASVRATGQEQALAQLGRWCSGLPLERSAKIMNAVRLGRSDFTSRVMAAARSVGLEPEGRLAARCAPGEGRVAPRSSFFASLETARLYCTGIAAHTIQHEDVLIFGNPTGEAP</sequence>
<keyword evidence="2" id="KW-1185">Reference proteome</keyword>
<reference evidence="1" key="1">
    <citation type="submission" date="2021-10" db="EMBL/GenBank/DDBJ databases">
        <title>Streptomonospora sp. nov., isolated from mangrove soil.</title>
        <authorList>
            <person name="Chen X."/>
            <person name="Ge X."/>
            <person name="Liu W."/>
        </authorList>
    </citation>
    <scope>NUCLEOTIDE SEQUENCE</scope>
    <source>
        <strain evidence="1">S1-112</strain>
    </source>
</reference>
<evidence type="ECO:0000313" key="2">
    <source>
        <dbReference type="Proteomes" id="UP001140076"/>
    </source>
</evidence>
<comment type="caution">
    <text evidence="1">The sequence shown here is derived from an EMBL/GenBank/DDBJ whole genome shotgun (WGS) entry which is preliminary data.</text>
</comment>
<accession>A0A9X3NN62</accession>
<name>A0A9X3NN62_9ACTN</name>
<dbReference type="Proteomes" id="UP001140076">
    <property type="component" value="Unassembled WGS sequence"/>
</dbReference>
<protein>
    <submittedName>
        <fullName evidence="1">Uncharacterized protein</fullName>
    </submittedName>
</protein>